<sequence>MKPPRKVKVGPISFTVASTRVGWKAAVDREGSVIDSEDYGVAFPWLGEIAVNPAHPPTVQRLTTVHELLHALLALVCGSPDFRSYFKGSTGQIAAEERLVRLLEAPLLSLIRDNPRLMEYLTSKD</sequence>
<evidence type="ECO:0000313" key="2">
    <source>
        <dbReference type="Proteomes" id="UP001500618"/>
    </source>
</evidence>
<proteinExistence type="predicted"/>
<name>A0ABP4UAN4_9ACTN</name>
<evidence type="ECO:0000313" key="1">
    <source>
        <dbReference type="EMBL" id="GAA1701306.1"/>
    </source>
</evidence>
<reference evidence="2" key="1">
    <citation type="journal article" date="2019" name="Int. J. Syst. Evol. Microbiol.">
        <title>The Global Catalogue of Microorganisms (GCM) 10K type strain sequencing project: providing services to taxonomists for standard genome sequencing and annotation.</title>
        <authorList>
            <consortium name="The Broad Institute Genomics Platform"/>
            <consortium name="The Broad Institute Genome Sequencing Center for Infectious Disease"/>
            <person name="Wu L."/>
            <person name="Ma J."/>
        </authorList>
    </citation>
    <scope>NUCLEOTIDE SEQUENCE [LARGE SCALE GENOMIC DNA]</scope>
    <source>
        <strain evidence="2">JCM 14718</strain>
    </source>
</reference>
<protein>
    <recommendedName>
        <fullName evidence="3">IrrE N-terminal-like domain-containing protein</fullName>
    </recommendedName>
</protein>
<dbReference type="Proteomes" id="UP001500618">
    <property type="component" value="Unassembled WGS sequence"/>
</dbReference>
<dbReference type="EMBL" id="BAAANY010000023">
    <property type="protein sequence ID" value="GAA1701306.1"/>
    <property type="molecule type" value="Genomic_DNA"/>
</dbReference>
<gene>
    <name evidence="1" type="ORF">GCM10009765_58570</name>
</gene>
<organism evidence="1 2">
    <name type="scientific">Fodinicola feengrottensis</name>
    <dbReference type="NCBI Taxonomy" id="435914"/>
    <lineage>
        <taxon>Bacteria</taxon>
        <taxon>Bacillati</taxon>
        <taxon>Actinomycetota</taxon>
        <taxon>Actinomycetes</taxon>
        <taxon>Mycobacteriales</taxon>
        <taxon>Fodinicola</taxon>
    </lineage>
</organism>
<evidence type="ECO:0008006" key="3">
    <source>
        <dbReference type="Google" id="ProtNLM"/>
    </source>
</evidence>
<keyword evidence="2" id="KW-1185">Reference proteome</keyword>
<accession>A0ABP4UAN4</accession>
<dbReference type="RefSeq" id="WP_163571095.1">
    <property type="nucleotide sequence ID" value="NZ_BAAANY010000023.1"/>
</dbReference>
<comment type="caution">
    <text evidence="1">The sequence shown here is derived from an EMBL/GenBank/DDBJ whole genome shotgun (WGS) entry which is preliminary data.</text>
</comment>